<evidence type="ECO:0000313" key="2">
    <source>
        <dbReference type="Proteomes" id="UP000886833"/>
    </source>
</evidence>
<protein>
    <submittedName>
        <fullName evidence="1">Uncharacterized protein</fullName>
    </submittedName>
</protein>
<dbReference type="EMBL" id="DVKQ01000068">
    <property type="protein sequence ID" value="HIT37884.1"/>
    <property type="molecule type" value="Genomic_DNA"/>
</dbReference>
<proteinExistence type="predicted"/>
<name>A0A9D1KBS0_9FIRM</name>
<comment type="caution">
    <text evidence="1">The sequence shown here is derived from an EMBL/GenBank/DDBJ whole genome shotgun (WGS) entry which is preliminary data.</text>
</comment>
<reference evidence="1" key="1">
    <citation type="submission" date="2020-10" db="EMBL/GenBank/DDBJ databases">
        <authorList>
            <person name="Gilroy R."/>
        </authorList>
    </citation>
    <scope>NUCLEOTIDE SEQUENCE</scope>
    <source>
        <strain evidence="1">CHK195-26880</strain>
    </source>
</reference>
<reference evidence="1" key="2">
    <citation type="journal article" date="2021" name="PeerJ">
        <title>Extensive microbial diversity within the chicken gut microbiome revealed by metagenomics and culture.</title>
        <authorList>
            <person name="Gilroy R."/>
            <person name="Ravi A."/>
            <person name="Getino M."/>
            <person name="Pursley I."/>
            <person name="Horton D.L."/>
            <person name="Alikhan N.F."/>
            <person name="Baker D."/>
            <person name="Gharbi K."/>
            <person name="Hall N."/>
            <person name="Watson M."/>
            <person name="Adriaenssens E.M."/>
            <person name="Foster-Nyarko E."/>
            <person name="Jarju S."/>
            <person name="Secka A."/>
            <person name="Antonio M."/>
            <person name="Oren A."/>
            <person name="Chaudhuri R.R."/>
            <person name="La Ragione R."/>
            <person name="Hildebrand F."/>
            <person name="Pallen M.J."/>
        </authorList>
    </citation>
    <scope>NUCLEOTIDE SEQUENCE</scope>
    <source>
        <strain evidence="1">CHK195-26880</strain>
    </source>
</reference>
<gene>
    <name evidence="1" type="ORF">IAB59_05365</name>
</gene>
<accession>A0A9D1KBS0</accession>
<evidence type="ECO:0000313" key="1">
    <source>
        <dbReference type="EMBL" id="HIT37884.1"/>
    </source>
</evidence>
<dbReference type="Proteomes" id="UP000886833">
    <property type="component" value="Unassembled WGS sequence"/>
</dbReference>
<organism evidence="1 2">
    <name type="scientific">Candidatus Onthousia faecipullorum</name>
    <dbReference type="NCBI Taxonomy" id="2840887"/>
    <lineage>
        <taxon>Bacteria</taxon>
        <taxon>Bacillati</taxon>
        <taxon>Bacillota</taxon>
        <taxon>Bacilli</taxon>
        <taxon>Candidatus Onthousia</taxon>
    </lineage>
</organism>
<sequence length="605" mass="69975">MKYKNGEEFLNSLYNNMHMEEAVIHAGEKNDSPTEKIGKYIERLERVHDIAKDNPHKMEVLKQFYYNKYVIKELPDSYINLEKKIARERGYGDISITDEMKEEMLLGVQKEQEKSLDMWIDYLTSDDAMYPMWFKHYAFRGMLKLNKFDKEKGEFGRRSKTTTEAFIELNSEALARVYDTLAKEIGINEEIDEETKKVLEKGESFKKLYEYYLINTGYVNRGNDTDGIWVKYDQGSDYKPLWESLQGKNTGWCTVGEETAKTQLSNGDFYVYYTKDKEGVYKEPRIAIRMDGKNKIGEVRGVGEHQNLEGCMTSIAEKKLNEFLDKDKYLKKVNNMKMLTEIDNKVNKNLELTKEELIFLYQIYSNIEGFGYEEDPRIEEIQDKRDIKKDFALIFNCKEENVGTKISDLKKNNVMWFYGDLIYYGEMLTDKFKKLQIIVGDAYFPNLVSAEGFENLQYICGKAIFPKLKSAKGFRNLKNISKIAYFDSLVSAEGFDSLENLNYEVDFPKLMSAEGFESLQSIGGSAIFTNLISAKGFDNLKNIRGKAYFPKLSSALGFYSLQNIEKEAKFPGLVSAEGFESLEKVNGEDAIKFKEEINSRGSKTL</sequence>
<dbReference type="AlphaFoldDB" id="A0A9D1KBS0"/>